<evidence type="ECO:0000256" key="1">
    <source>
        <dbReference type="SAM" id="MobiDB-lite"/>
    </source>
</evidence>
<dbReference type="AlphaFoldDB" id="A0AAN7VQR2"/>
<accession>A0AAN7VQR2</accession>
<gene>
    <name evidence="2" type="ORF">LTR97_008156</name>
</gene>
<dbReference type="EMBL" id="JAVRQU010000012">
    <property type="protein sequence ID" value="KAK5696850.1"/>
    <property type="molecule type" value="Genomic_DNA"/>
</dbReference>
<comment type="caution">
    <text evidence="2">The sequence shown here is derived from an EMBL/GenBank/DDBJ whole genome shotgun (WGS) entry which is preliminary data.</text>
</comment>
<name>A0AAN7VQR2_9PEZI</name>
<dbReference type="Proteomes" id="UP001310594">
    <property type="component" value="Unassembled WGS sequence"/>
</dbReference>
<evidence type="ECO:0000313" key="2">
    <source>
        <dbReference type="EMBL" id="KAK5696850.1"/>
    </source>
</evidence>
<feature type="region of interest" description="Disordered" evidence="1">
    <location>
        <begin position="281"/>
        <end position="349"/>
    </location>
</feature>
<evidence type="ECO:0000313" key="3">
    <source>
        <dbReference type="Proteomes" id="UP001310594"/>
    </source>
</evidence>
<protein>
    <submittedName>
        <fullName evidence="2">Uncharacterized protein</fullName>
    </submittedName>
</protein>
<reference evidence="2" key="1">
    <citation type="submission" date="2023-08" db="EMBL/GenBank/DDBJ databases">
        <title>Black Yeasts Isolated from many extreme environments.</title>
        <authorList>
            <person name="Coleine C."/>
            <person name="Stajich J.E."/>
            <person name="Selbmann L."/>
        </authorList>
    </citation>
    <scope>NUCLEOTIDE SEQUENCE</scope>
    <source>
        <strain evidence="2">CCFEE 5810</strain>
    </source>
</reference>
<feature type="compositionally biased region" description="Polar residues" evidence="1">
    <location>
        <begin position="321"/>
        <end position="349"/>
    </location>
</feature>
<feature type="compositionally biased region" description="Polar residues" evidence="1">
    <location>
        <begin position="281"/>
        <end position="313"/>
    </location>
</feature>
<organism evidence="2 3">
    <name type="scientific">Elasticomyces elasticus</name>
    <dbReference type="NCBI Taxonomy" id="574655"/>
    <lineage>
        <taxon>Eukaryota</taxon>
        <taxon>Fungi</taxon>
        <taxon>Dikarya</taxon>
        <taxon>Ascomycota</taxon>
        <taxon>Pezizomycotina</taxon>
        <taxon>Dothideomycetes</taxon>
        <taxon>Dothideomycetidae</taxon>
        <taxon>Mycosphaerellales</taxon>
        <taxon>Teratosphaeriaceae</taxon>
        <taxon>Elasticomyces</taxon>
    </lineage>
</organism>
<feature type="region of interest" description="Disordered" evidence="1">
    <location>
        <begin position="113"/>
        <end position="138"/>
    </location>
</feature>
<proteinExistence type="predicted"/>
<sequence length="482" mass="49156">MLALNASDISTQIHIGGKVGQYGANSYDALRYGDLTGLPPASQYELQQQCLHVGCATIYPSVWSPILAVPTQLRSMDPAWQDCAIGLEGLFDPPVALTPQPVMASATIPAPGPYSTSTAAPQPVPETPGASVTPLSSQYLSTVSTRSSTASSTPDAVHQTDTAELSAYATPATSAFTSITPVDSVDPSTSAGTNALSVLASALDSKASTTSMPLASASTDLDVDPSEDPYAQTTILSVGLTTATNLEPYTDQDSSVLRTHSSASVAGAIPSASRTVVTTISGERQSSLTPYPSRTPESPTSSGLLLVTTTRSGVSEPDSATGASNVEQVDSTESARPSDSQVFAASTPSSAFNSVHETSSLGNLDVTLSEGVALSYTKTSTTAISGFSSASNDALNYPSASSAPVADRQSILSRSLDPTSTTSFVSTHLPEVIDATGIVASTVPGSVGAVPSTISAGGSNRSRDVRELAILAVMMALMRSMG</sequence>